<proteinExistence type="predicted"/>
<reference evidence="1 2" key="1">
    <citation type="journal article" date="2019" name="Nat. Plants">
        <title>Stout camphor tree genome fills gaps in understanding of flowering plant genome evolution.</title>
        <authorList>
            <person name="Chaw S.M."/>
            <person name="Liu Y.C."/>
            <person name="Wu Y.W."/>
            <person name="Wang H.Y."/>
            <person name="Lin C.I."/>
            <person name="Wu C.S."/>
            <person name="Ke H.M."/>
            <person name="Chang L.Y."/>
            <person name="Hsu C.Y."/>
            <person name="Yang H.T."/>
            <person name="Sudianto E."/>
            <person name="Hsu M.H."/>
            <person name="Wu K.P."/>
            <person name="Wang L.N."/>
            <person name="Leebens-Mack J.H."/>
            <person name="Tsai I.J."/>
        </authorList>
    </citation>
    <scope>NUCLEOTIDE SEQUENCE [LARGE SCALE GENOMIC DNA]</scope>
    <source>
        <strain evidence="2">cv. Chaw 1501</strain>
        <tissue evidence="1">Young leaves</tissue>
    </source>
</reference>
<gene>
    <name evidence="1" type="ORF">CKAN_00722900</name>
</gene>
<keyword evidence="2" id="KW-1185">Reference proteome</keyword>
<dbReference type="EMBL" id="QPKB01000003">
    <property type="protein sequence ID" value="RWR78686.1"/>
    <property type="molecule type" value="Genomic_DNA"/>
</dbReference>
<accession>A0A3S3MS86</accession>
<evidence type="ECO:0000313" key="2">
    <source>
        <dbReference type="Proteomes" id="UP000283530"/>
    </source>
</evidence>
<comment type="caution">
    <text evidence="1">The sequence shown here is derived from an EMBL/GenBank/DDBJ whole genome shotgun (WGS) entry which is preliminary data.</text>
</comment>
<evidence type="ECO:0000313" key="1">
    <source>
        <dbReference type="EMBL" id="RWR78686.1"/>
    </source>
</evidence>
<protein>
    <submittedName>
        <fullName evidence="1">Uncharacterized protein</fullName>
    </submittedName>
</protein>
<dbReference type="AlphaFoldDB" id="A0A3S3MS86"/>
<dbReference type="OrthoDB" id="627262at2759"/>
<sequence>MIIDHKLIYPSATAYIINGFHMPQKAKLIKLSCNFSRSKSQLLSNASHLASSSLSSNGSILLRMTVDLNHFQLLGFKPMRTGNNQISLITGYYS</sequence>
<dbReference type="Proteomes" id="UP000283530">
    <property type="component" value="Unassembled WGS sequence"/>
</dbReference>
<organism evidence="1 2">
    <name type="scientific">Cinnamomum micranthum f. kanehirae</name>
    <dbReference type="NCBI Taxonomy" id="337451"/>
    <lineage>
        <taxon>Eukaryota</taxon>
        <taxon>Viridiplantae</taxon>
        <taxon>Streptophyta</taxon>
        <taxon>Embryophyta</taxon>
        <taxon>Tracheophyta</taxon>
        <taxon>Spermatophyta</taxon>
        <taxon>Magnoliopsida</taxon>
        <taxon>Magnoliidae</taxon>
        <taxon>Laurales</taxon>
        <taxon>Lauraceae</taxon>
        <taxon>Cinnamomum</taxon>
    </lineage>
</organism>
<name>A0A3S3MS86_9MAGN</name>